<name>A0A9J6P077_9CLOT</name>
<proteinExistence type="predicted"/>
<dbReference type="Proteomes" id="UP001056429">
    <property type="component" value="Unassembled WGS sequence"/>
</dbReference>
<dbReference type="RefSeq" id="WP_250858980.1">
    <property type="nucleotide sequence ID" value="NZ_JAGSOJ010000002.1"/>
</dbReference>
<organism evidence="1 2">
    <name type="scientific">Oceanirhabdus seepicola</name>
    <dbReference type="NCBI Taxonomy" id="2828781"/>
    <lineage>
        <taxon>Bacteria</taxon>
        <taxon>Bacillati</taxon>
        <taxon>Bacillota</taxon>
        <taxon>Clostridia</taxon>
        <taxon>Eubacteriales</taxon>
        <taxon>Clostridiaceae</taxon>
        <taxon>Oceanirhabdus</taxon>
    </lineage>
</organism>
<keyword evidence="2" id="KW-1185">Reference proteome</keyword>
<dbReference type="InterPro" id="IPR029058">
    <property type="entry name" value="AB_hydrolase_fold"/>
</dbReference>
<evidence type="ECO:0000313" key="2">
    <source>
        <dbReference type="Proteomes" id="UP001056429"/>
    </source>
</evidence>
<reference evidence="1" key="2">
    <citation type="submission" date="2021-04" db="EMBL/GenBank/DDBJ databases">
        <authorList>
            <person name="Dong X."/>
        </authorList>
    </citation>
    <scope>NUCLEOTIDE SEQUENCE</scope>
    <source>
        <strain evidence="1">ZWT</strain>
    </source>
</reference>
<reference evidence="1" key="1">
    <citation type="journal article" date="2021" name="mSystems">
        <title>Bacteria and Archaea Synergistically Convert Glycine Betaine to Biogenic Methane in the Formosa Cold Seep of the South China Sea.</title>
        <authorList>
            <person name="Li L."/>
            <person name="Zhang W."/>
            <person name="Zhang S."/>
            <person name="Song L."/>
            <person name="Sun Q."/>
            <person name="Zhang H."/>
            <person name="Xiang H."/>
            <person name="Dong X."/>
        </authorList>
    </citation>
    <scope>NUCLEOTIDE SEQUENCE</scope>
    <source>
        <strain evidence="1">ZWT</strain>
    </source>
</reference>
<dbReference type="SUPFAM" id="SSF53474">
    <property type="entry name" value="alpha/beta-Hydrolases"/>
    <property type="match status" value="1"/>
</dbReference>
<comment type="caution">
    <text evidence="1">The sequence shown here is derived from an EMBL/GenBank/DDBJ whole genome shotgun (WGS) entry which is preliminary data.</text>
</comment>
<dbReference type="AlphaFoldDB" id="A0A9J6P077"/>
<dbReference type="Gene3D" id="3.40.50.1820">
    <property type="entry name" value="alpha/beta hydrolase"/>
    <property type="match status" value="1"/>
</dbReference>
<evidence type="ECO:0000313" key="1">
    <source>
        <dbReference type="EMBL" id="MCM1989939.1"/>
    </source>
</evidence>
<accession>A0A9J6P077</accession>
<gene>
    <name evidence="1" type="ORF">KDK92_09315</name>
</gene>
<dbReference type="EMBL" id="JAGSOJ010000002">
    <property type="protein sequence ID" value="MCM1989939.1"/>
    <property type="molecule type" value="Genomic_DNA"/>
</dbReference>
<sequence>MFFKTWLCIQVKAYEEGVDILSYLIERKYLCPLHWGLFKPLEKQVRFEKLKEQNELLRSQLQEKSEYKYEVFLPEGYTKVKKYPVFFTLHGDGKNIEHHKMFWKPDWLLSEGYIVVYLQSSQVSIYEGYLWMGKRMYLFKMLRK</sequence>
<protein>
    <submittedName>
        <fullName evidence="1">Uncharacterized protein</fullName>
    </submittedName>
</protein>